<dbReference type="AlphaFoldDB" id="X1CHR4"/>
<evidence type="ECO:0000313" key="2">
    <source>
        <dbReference type="EMBL" id="GAH07856.1"/>
    </source>
</evidence>
<protein>
    <recommendedName>
        <fullName evidence="3">DUF3311 domain-containing protein</fullName>
    </recommendedName>
</protein>
<reference evidence="2" key="1">
    <citation type="journal article" date="2014" name="Front. Microbiol.">
        <title>High frequency of phylogenetically diverse reductive dehalogenase-homologous genes in deep subseafloor sedimentary metagenomes.</title>
        <authorList>
            <person name="Kawai M."/>
            <person name="Futagami T."/>
            <person name="Toyoda A."/>
            <person name="Takaki Y."/>
            <person name="Nishi S."/>
            <person name="Hori S."/>
            <person name="Arai W."/>
            <person name="Tsubouchi T."/>
            <person name="Morono Y."/>
            <person name="Uchiyama I."/>
            <person name="Ito T."/>
            <person name="Fujiyama A."/>
            <person name="Inagaki F."/>
            <person name="Takami H."/>
        </authorList>
    </citation>
    <scope>NUCLEOTIDE SEQUENCE</scope>
    <source>
        <strain evidence="2">Expedition CK06-06</strain>
    </source>
</reference>
<keyword evidence="1" id="KW-1133">Transmembrane helix</keyword>
<organism evidence="2">
    <name type="scientific">marine sediment metagenome</name>
    <dbReference type="NCBI Taxonomy" id="412755"/>
    <lineage>
        <taxon>unclassified sequences</taxon>
        <taxon>metagenomes</taxon>
        <taxon>ecological metagenomes</taxon>
    </lineage>
</organism>
<dbReference type="EMBL" id="BART01033485">
    <property type="protein sequence ID" value="GAH07856.1"/>
    <property type="molecule type" value="Genomic_DNA"/>
</dbReference>
<accession>X1CHR4</accession>
<proteinExistence type="predicted"/>
<evidence type="ECO:0000256" key="1">
    <source>
        <dbReference type="SAM" id="Phobius"/>
    </source>
</evidence>
<sequence>MRPRLFSKRLTPAERGVYRGVVAFFVLVFLAMVWPVVTLFSHARPLIFGLPFFLFYLTVLLLGSFFVLLGLYLWEDRTGSSSDPGEETS</sequence>
<feature type="transmembrane region" description="Helical" evidence="1">
    <location>
        <begin position="21"/>
        <end position="41"/>
    </location>
</feature>
<keyword evidence="1" id="KW-0472">Membrane</keyword>
<feature type="transmembrane region" description="Helical" evidence="1">
    <location>
        <begin position="53"/>
        <end position="74"/>
    </location>
</feature>
<keyword evidence="1" id="KW-0812">Transmembrane</keyword>
<name>X1CHR4_9ZZZZ</name>
<gene>
    <name evidence="2" type="ORF">S01H4_57527</name>
</gene>
<comment type="caution">
    <text evidence="2">The sequence shown here is derived from an EMBL/GenBank/DDBJ whole genome shotgun (WGS) entry which is preliminary data.</text>
</comment>
<evidence type="ECO:0008006" key="3">
    <source>
        <dbReference type="Google" id="ProtNLM"/>
    </source>
</evidence>